<dbReference type="PROSITE" id="PS51257">
    <property type="entry name" value="PROKAR_LIPOPROTEIN"/>
    <property type="match status" value="1"/>
</dbReference>
<dbReference type="Proteomes" id="UP000308713">
    <property type="component" value="Unassembled WGS sequence"/>
</dbReference>
<name>A0A5C4SDP4_9FLAO</name>
<dbReference type="AlphaFoldDB" id="A0A5C4SDP4"/>
<gene>
    <name evidence="1" type="ORF">FGF67_16525</name>
</gene>
<proteinExistence type="predicted"/>
<evidence type="ECO:0008006" key="3">
    <source>
        <dbReference type="Google" id="ProtNLM"/>
    </source>
</evidence>
<evidence type="ECO:0000313" key="2">
    <source>
        <dbReference type="Proteomes" id="UP000308713"/>
    </source>
</evidence>
<protein>
    <recommendedName>
        <fullName evidence="3">Lipocalin-like domain-containing protein</fullName>
    </recommendedName>
</protein>
<comment type="caution">
    <text evidence="1">The sequence shown here is derived from an EMBL/GenBank/DDBJ whole genome shotgun (WGS) entry which is preliminary data.</text>
</comment>
<accession>A0A5C4SDP4</accession>
<evidence type="ECO:0000313" key="1">
    <source>
        <dbReference type="EMBL" id="TNJ41083.1"/>
    </source>
</evidence>
<reference evidence="1 2" key="1">
    <citation type="submission" date="2019-05" db="EMBL/GenBank/DDBJ databases">
        <title>Tamlana fucoidanivorans sp. nov., isolated from the surface of algae collected from Fujian province in China.</title>
        <authorList>
            <person name="Li J."/>
        </authorList>
    </citation>
    <scope>NUCLEOTIDE SEQUENCE [LARGE SCALE GENOMIC DNA]</scope>
    <source>
        <strain evidence="1 2">CW2-9</strain>
    </source>
</reference>
<dbReference type="RefSeq" id="WP_139698865.1">
    <property type="nucleotide sequence ID" value="NZ_CP074074.1"/>
</dbReference>
<dbReference type="OrthoDB" id="1427507at2"/>
<dbReference type="EMBL" id="VDCS01000030">
    <property type="protein sequence ID" value="TNJ41083.1"/>
    <property type="molecule type" value="Genomic_DNA"/>
</dbReference>
<organism evidence="1 2">
    <name type="scientific">Allotamlana fucoidanivorans</name>
    <dbReference type="NCBI Taxonomy" id="2583814"/>
    <lineage>
        <taxon>Bacteria</taxon>
        <taxon>Pseudomonadati</taxon>
        <taxon>Bacteroidota</taxon>
        <taxon>Flavobacteriia</taxon>
        <taxon>Flavobacteriales</taxon>
        <taxon>Flavobacteriaceae</taxon>
        <taxon>Allotamlana</taxon>
    </lineage>
</organism>
<keyword evidence="2" id="KW-1185">Reference proteome</keyword>
<sequence length="168" mass="19695">MKKTTFYISFIVFILTFSSCNFSKKPEKLPKTEQYVKLIGKWKVTKSNFLPFEHPSFCEKMGLNSIFEFDEYGILKVYENDKTKRNCNDHQKFWIDGTELIAFEYDVGFPYEILKLTSDSLIIKSEIVPAYLFKEENIKTAKDLEGDDIKFIRENGIIITLKKQKNVG</sequence>